<feature type="domain" description="FERM" evidence="1">
    <location>
        <begin position="29"/>
        <end position="95"/>
    </location>
</feature>
<organism evidence="2 3">
    <name type="scientific">Coptotermes formosanus</name>
    <name type="common">Formosan subterranean termite</name>
    <dbReference type="NCBI Taxonomy" id="36987"/>
    <lineage>
        <taxon>Eukaryota</taxon>
        <taxon>Metazoa</taxon>
        <taxon>Ecdysozoa</taxon>
        <taxon>Arthropoda</taxon>
        <taxon>Hexapoda</taxon>
        <taxon>Insecta</taxon>
        <taxon>Pterygota</taxon>
        <taxon>Neoptera</taxon>
        <taxon>Polyneoptera</taxon>
        <taxon>Dictyoptera</taxon>
        <taxon>Blattodea</taxon>
        <taxon>Blattoidea</taxon>
        <taxon>Termitoidae</taxon>
        <taxon>Rhinotermitidae</taxon>
        <taxon>Coptotermes</taxon>
    </lineage>
</organism>
<evidence type="ECO:0000313" key="3">
    <source>
        <dbReference type="Proteomes" id="UP000502823"/>
    </source>
</evidence>
<evidence type="ECO:0000259" key="1">
    <source>
        <dbReference type="PROSITE" id="PS50057"/>
    </source>
</evidence>
<reference evidence="3" key="1">
    <citation type="submission" date="2020-01" db="EMBL/GenBank/DDBJ databases">
        <title>Draft genome sequence of the Termite Coptotermes fromosanus.</title>
        <authorList>
            <person name="Itakura S."/>
            <person name="Yosikawa Y."/>
            <person name="Umezawa K."/>
        </authorList>
    </citation>
    <scope>NUCLEOTIDE SEQUENCE [LARGE SCALE GENOMIC DNA]</scope>
</reference>
<dbReference type="PROSITE" id="PS50057">
    <property type="entry name" value="FERM_3"/>
    <property type="match status" value="1"/>
</dbReference>
<dbReference type="InterPro" id="IPR000299">
    <property type="entry name" value="FERM_domain"/>
</dbReference>
<keyword evidence="3" id="KW-1185">Reference proteome</keyword>
<dbReference type="PANTHER" id="PTHR23280:SF4">
    <property type="entry name" value="BAND 4.1-LIKE PROTEIN 4A"/>
    <property type="match status" value="1"/>
</dbReference>
<comment type="caution">
    <text evidence="2">The sequence shown here is derived from an EMBL/GenBank/DDBJ whole genome shotgun (WGS) entry which is preliminary data.</text>
</comment>
<dbReference type="PANTHER" id="PTHR23280">
    <property type="entry name" value="4.1 G PROTEIN"/>
    <property type="match status" value="1"/>
</dbReference>
<dbReference type="EMBL" id="BLKM01000541">
    <property type="protein sequence ID" value="GFG35282.1"/>
    <property type="molecule type" value="Genomic_DNA"/>
</dbReference>
<proteinExistence type="predicted"/>
<dbReference type="InParanoid" id="A0A6L2PVS7"/>
<dbReference type="GO" id="GO:0031032">
    <property type="term" value="P:actomyosin structure organization"/>
    <property type="evidence" value="ECO:0007669"/>
    <property type="project" value="TreeGrafter"/>
</dbReference>
<dbReference type="Gene3D" id="3.10.20.90">
    <property type="entry name" value="Phosphatidylinositol 3-kinase Catalytic Subunit, Chain A, domain 1"/>
    <property type="match status" value="1"/>
</dbReference>
<dbReference type="AlphaFoldDB" id="A0A6L2PVS7"/>
<dbReference type="Pfam" id="PF09379">
    <property type="entry name" value="FERM_N"/>
    <property type="match status" value="1"/>
</dbReference>
<dbReference type="Proteomes" id="UP000502823">
    <property type="component" value="Unassembled WGS sequence"/>
</dbReference>
<dbReference type="SUPFAM" id="SSF54236">
    <property type="entry name" value="Ubiquitin-like"/>
    <property type="match status" value="1"/>
</dbReference>
<dbReference type="GO" id="GO:0005856">
    <property type="term" value="C:cytoskeleton"/>
    <property type="evidence" value="ECO:0007669"/>
    <property type="project" value="TreeGrafter"/>
</dbReference>
<protein>
    <recommendedName>
        <fullName evidence="1">FERM domain-containing protein</fullName>
    </recommendedName>
</protein>
<name>A0A6L2PVS7_COPFO</name>
<feature type="non-terminal residue" evidence="2">
    <location>
        <position position="95"/>
    </location>
</feature>
<accession>A0A6L2PVS7</accession>
<evidence type="ECO:0000313" key="2">
    <source>
        <dbReference type="EMBL" id="GFG35282.1"/>
    </source>
</evidence>
<sequence length="95" mass="11020">MHRPGMMRGAAKSCAPMHYRETYRYVNCVVEKASLSTYMVPSYDFQDNSPGQEILDTVFRHLNLLETAYFGLRYLDASSQTHWLDPTKKIAKQLK</sequence>
<dbReference type="InterPro" id="IPR029071">
    <property type="entry name" value="Ubiquitin-like_domsf"/>
</dbReference>
<dbReference type="OrthoDB" id="6235974at2759"/>
<dbReference type="InterPro" id="IPR018979">
    <property type="entry name" value="FERM_N"/>
</dbReference>
<gene>
    <name evidence="2" type="ORF">Cfor_11608</name>
</gene>